<dbReference type="PROSITE" id="PS50853">
    <property type="entry name" value="FN3"/>
    <property type="match status" value="1"/>
</dbReference>
<reference evidence="3" key="1">
    <citation type="submission" date="2015-07" db="EMBL/GenBank/DDBJ databases">
        <title>MeaNS - Measles Nucleotide Surveillance Program.</title>
        <authorList>
            <person name="Tran T."/>
            <person name="Druce J."/>
        </authorList>
    </citation>
    <scope>NUCLEOTIDE SEQUENCE</scope>
    <source>
        <strain evidence="3">UCB-OBI-ISO-001</strain>
        <tissue evidence="3">Gonad</tissue>
    </source>
</reference>
<keyword evidence="1" id="KW-0677">Repeat</keyword>
<feature type="domain" description="Fibronectin type-III" evidence="2">
    <location>
        <begin position="7"/>
        <end position="99"/>
    </location>
</feature>
<dbReference type="EMBL" id="KQ416137">
    <property type="protein sequence ID" value="KOF98457.1"/>
    <property type="molecule type" value="Genomic_DNA"/>
</dbReference>
<protein>
    <recommendedName>
        <fullName evidence="2">Fibronectin type-III domain-containing protein</fullName>
    </recommendedName>
</protein>
<organism evidence="3">
    <name type="scientific">Octopus bimaculoides</name>
    <name type="common">California two-spotted octopus</name>
    <dbReference type="NCBI Taxonomy" id="37653"/>
    <lineage>
        <taxon>Eukaryota</taxon>
        <taxon>Metazoa</taxon>
        <taxon>Spiralia</taxon>
        <taxon>Lophotrochozoa</taxon>
        <taxon>Mollusca</taxon>
        <taxon>Cephalopoda</taxon>
        <taxon>Coleoidea</taxon>
        <taxon>Octopodiformes</taxon>
        <taxon>Octopoda</taxon>
        <taxon>Incirrata</taxon>
        <taxon>Octopodidae</taxon>
        <taxon>Octopus</taxon>
    </lineage>
</organism>
<accession>A0A0L8IAI7</accession>
<evidence type="ECO:0000313" key="3">
    <source>
        <dbReference type="EMBL" id="KOF98457.1"/>
    </source>
</evidence>
<evidence type="ECO:0000259" key="2">
    <source>
        <dbReference type="PROSITE" id="PS50853"/>
    </source>
</evidence>
<dbReference type="STRING" id="37653.A0A0L8IAI7"/>
<dbReference type="PANTHER" id="PTHR13817:SF96">
    <property type="entry name" value="NEURAL CELL ADHESION MOLECULE 1"/>
    <property type="match status" value="1"/>
</dbReference>
<dbReference type="AlphaFoldDB" id="A0A0L8IAI7"/>
<name>A0A0L8IAI7_OCTBM</name>
<evidence type="ECO:0000256" key="1">
    <source>
        <dbReference type="ARBA" id="ARBA00022737"/>
    </source>
</evidence>
<dbReference type="PANTHER" id="PTHR13817">
    <property type="entry name" value="TITIN"/>
    <property type="match status" value="1"/>
</dbReference>
<dbReference type="Pfam" id="PF00041">
    <property type="entry name" value="fn3"/>
    <property type="match status" value="1"/>
</dbReference>
<dbReference type="InterPro" id="IPR050964">
    <property type="entry name" value="Striated_Muscle_Regulatory"/>
</dbReference>
<dbReference type="CDD" id="cd00063">
    <property type="entry name" value="FN3"/>
    <property type="match status" value="1"/>
</dbReference>
<gene>
    <name evidence="3" type="ORF">OCBIM_22025080mg</name>
</gene>
<feature type="non-terminal residue" evidence="3">
    <location>
        <position position="1"/>
    </location>
</feature>
<proteinExistence type="predicted"/>
<dbReference type="Gene3D" id="2.60.40.10">
    <property type="entry name" value="Immunoglobulins"/>
    <property type="match status" value="1"/>
</dbReference>
<dbReference type="InterPro" id="IPR036116">
    <property type="entry name" value="FN3_sf"/>
</dbReference>
<dbReference type="SUPFAM" id="SSF49265">
    <property type="entry name" value="Fibronectin type III"/>
    <property type="match status" value="1"/>
</dbReference>
<sequence>LLEPPSPPGNIVVDDVNYDTVTLSWKEPRNASVTSYLLEIKHIERKFWKKEARLPPYMLHYQLKNLSDDDILLVRVSASNQYGTSEPCTLTSPIHIKFRTTFHGYVQNTIANIKYCDLKILNTSRGKICCIEI</sequence>
<dbReference type="InterPro" id="IPR003961">
    <property type="entry name" value="FN3_dom"/>
</dbReference>
<dbReference type="InterPro" id="IPR013783">
    <property type="entry name" value="Ig-like_fold"/>
</dbReference>
<dbReference type="SMART" id="SM00060">
    <property type="entry name" value="FN3"/>
    <property type="match status" value="1"/>
</dbReference>